<feature type="coiled-coil region" evidence="15">
    <location>
        <begin position="1427"/>
        <end position="1466"/>
    </location>
</feature>
<accession>A0ABU5VIG7</accession>
<keyword evidence="13 14" id="KW-1035">Host cytoplasm</keyword>
<keyword evidence="10 14" id="KW-0833">Ubl conjugation pathway</keyword>
<reference evidence="17 18" key="1">
    <citation type="submission" date="2023-12" db="EMBL/GenBank/DDBJ databases">
        <title>Pseudomonas machongensis sp. nov., isolated from wilted pepper plants (Capsicum annuum).</title>
        <authorList>
            <person name="Qiu M."/>
            <person name="Li Y."/>
            <person name="Liu Q."/>
            <person name="Zhang X."/>
            <person name="Huang Y."/>
            <person name="Guo R."/>
            <person name="Hu M."/>
            <person name="Zhou J."/>
            <person name="Zhou X."/>
        </authorList>
    </citation>
    <scope>NUCLEOTIDE SEQUENCE [LARGE SCALE GENOMIC DNA]</scope>
    <source>
        <strain evidence="17 18">MH2</strain>
    </source>
</reference>
<evidence type="ECO:0000256" key="13">
    <source>
        <dbReference type="ARBA" id="ARBA00023200"/>
    </source>
</evidence>
<dbReference type="PANTHER" id="PTHR47114">
    <property type="match status" value="1"/>
</dbReference>
<gene>
    <name evidence="17" type="ORF">VA602_17335</name>
</gene>
<evidence type="ECO:0000256" key="4">
    <source>
        <dbReference type="ARBA" id="ARBA00009868"/>
    </source>
</evidence>
<keyword evidence="11 14" id="KW-0832">Ubl conjugation</keyword>
<protein>
    <recommendedName>
        <fullName evidence="5">RING-type E3 ubiquitin transferase</fullName>
        <ecNumber evidence="5">2.3.2.27</ecNumber>
    </recommendedName>
</protein>
<dbReference type="InterPro" id="IPR003591">
    <property type="entry name" value="Leu-rich_rpt_typical-subtyp"/>
</dbReference>
<dbReference type="Pfam" id="PF13855">
    <property type="entry name" value="LRR_8"/>
    <property type="match status" value="1"/>
</dbReference>
<dbReference type="SUPFAM" id="SSF52058">
    <property type="entry name" value="L domain-like"/>
    <property type="match status" value="1"/>
</dbReference>
<evidence type="ECO:0000256" key="1">
    <source>
        <dbReference type="ARBA" id="ARBA00000900"/>
    </source>
</evidence>
<dbReference type="RefSeq" id="WP_323453802.1">
    <property type="nucleotide sequence ID" value="NZ_JAYFUI010000180.1"/>
</dbReference>
<dbReference type="Proteomes" id="UP001302573">
    <property type="component" value="Unassembled WGS sequence"/>
</dbReference>
<comment type="catalytic activity">
    <reaction evidence="1">
        <text>S-ubiquitinyl-[E2 ubiquitin-conjugating enzyme]-L-cysteine + [acceptor protein]-L-lysine = [E2 ubiquitin-conjugating enzyme]-L-cysteine + N(6)-ubiquitinyl-[acceptor protein]-L-lysine.</text>
        <dbReference type="EC" id="2.3.2.27"/>
    </reaction>
</comment>
<comment type="PTM">
    <text evidence="14">Ubiquitinated in the presence of host E1 ubiquitin-activating enzyme, E2 ubiquitin-conjugating enzyme and ubiquitin.</text>
</comment>
<organism evidence="17 18">
    <name type="scientific">Pseudomonas machongensis</name>
    <dbReference type="NCBI Taxonomy" id="3110229"/>
    <lineage>
        <taxon>Bacteria</taxon>
        <taxon>Pseudomonadati</taxon>
        <taxon>Pseudomonadota</taxon>
        <taxon>Gammaproteobacteria</taxon>
        <taxon>Pseudomonadales</taxon>
        <taxon>Pseudomonadaceae</taxon>
        <taxon>Pseudomonas</taxon>
    </lineage>
</organism>
<evidence type="ECO:0000313" key="17">
    <source>
        <dbReference type="EMBL" id="MEA5673096.1"/>
    </source>
</evidence>
<dbReference type="PANTHER" id="PTHR47114:SF2">
    <property type="entry name" value="OLIGODENDROCYTE-MYELIN GLYCOPROTEIN"/>
    <property type="match status" value="1"/>
</dbReference>
<evidence type="ECO:0000256" key="7">
    <source>
        <dbReference type="ARBA" id="ARBA00022614"/>
    </source>
</evidence>
<feature type="active site" description="Glycyl thioester intermediate" evidence="14">
    <location>
        <position position="1283"/>
    </location>
</feature>
<keyword evidence="12" id="KW-0843">Virulence</keyword>
<evidence type="ECO:0000313" key="18">
    <source>
        <dbReference type="Proteomes" id="UP001302573"/>
    </source>
</evidence>
<keyword evidence="8 14" id="KW-0808">Transferase</keyword>
<name>A0ABU5VIG7_9PSED</name>
<dbReference type="EMBL" id="JAYFUI010000180">
    <property type="protein sequence ID" value="MEA5673096.1"/>
    <property type="molecule type" value="Genomic_DNA"/>
</dbReference>
<comment type="subcellular location">
    <subcellularLocation>
        <location evidence="2">Host cytoplasm</location>
    </subcellularLocation>
    <subcellularLocation>
        <location evidence="3">Secreted</location>
    </subcellularLocation>
</comment>
<dbReference type="SMART" id="SM00369">
    <property type="entry name" value="LRR_TYP"/>
    <property type="match status" value="3"/>
</dbReference>
<dbReference type="InterPro" id="IPR032675">
    <property type="entry name" value="LRR_dom_sf"/>
</dbReference>
<evidence type="ECO:0000256" key="14">
    <source>
        <dbReference type="PROSITE-ProRule" id="PRU01398"/>
    </source>
</evidence>
<keyword evidence="7" id="KW-0433">Leucine-rich repeat</keyword>
<dbReference type="Pfam" id="PF14496">
    <property type="entry name" value="NEL"/>
    <property type="match status" value="1"/>
</dbReference>
<keyword evidence="6 14" id="KW-0964">Secreted</keyword>
<keyword evidence="9" id="KW-0677">Repeat</keyword>
<evidence type="ECO:0000256" key="12">
    <source>
        <dbReference type="ARBA" id="ARBA00023026"/>
    </source>
</evidence>
<evidence type="ECO:0000256" key="8">
    <source>
        <dbReference type="ARBA" id="ARBA00022679"/>
    </source>
</evidence>
<dbReference type="Gene3D" id="1.20.58.360">
    <property type="entry name" value="Shigella T3SS effector IpaH defines"/>
    <property type="match status" value="1"/>
</dbReference>
<evidence type="ECO:0000256" key="9">
    <source>
        <dbReference type="ARBA" id="ARBA00022737"/>
    </source>
</evidence>
<comment type="caution">
    <text evidence="17">The sequence shown here is derived from an EMBL/GenBank/DDBJ whole genome shotgun (WGS) entry which is preliminary data.</text>
</comment>
<evidence type="ECO:0000256" key="5">
    <source>
        <dbReference type="ARBA" id="ARBA00012483"/>
    </source>
</evidence>
<evidence type="ECO:0000256" key="10">
    <source>
        <dbReference type="ARBA" id="ARBA00022786"/>
    </source>
</evidence>
<dbReference type="InterPro" id="IPR051071">
    <property type="entry name" value="LRR-bact_E3_ubiq_ligases"/>
</dbReference>
<dbReference type="Pfam" id="PF20178">
    <property type="entry name" value="ToxA_N"/>
    <property type="match status" value="1"/>
</dbReference>
<evidence type="ECO:0000256" key="15">
    <source>
        <dbReference type="SAM" id="Coils"/>
    </source>
</evidence>
<dbReference type="EC" id="2.3.2.27" evidence="5"/>
<evidence type="ECO:0000259" key="16">
    <source>
        <dbReference type="PROSITE" id="PS52053"/>
    </source>
</evidence>
<dbReference type="Gene3D" id="3.80.10.10">
    <property type="entry name" value="Ribonuclease Inhibitor"/>
    <property type="match status" value="1"/>
</dbReference>
<dbReference type="PROSITE" id="PS52053">
    <property type="entry name" value="NEL"/>
    <property type="match status" value="1"/>
</dbReference>
<proteinExistence type="inferred from homology"/>
<dbReference type="InterPro" id="IPR029487">
    <property type="entry name" value="NEL_dom"/>
</dbReference>
<sequence length="1484" mass="164436">MTSIPPLTVGKPSVADAVDDFIRTGLPEWLKRASPAQINRLRDRFKSSRVSQDKVRAATLDLIPLHTFVLEQFTALLGDRLPKDCKLDQLQWLDVRREFGLVPGVHWPFYRPGYVRQPGLLRLMQNFHADDAALEGSGLVHPGADVVLSGPANDLARDCRKKNVGSLYQAQLAQVFSASNCALLAEDKRLSLSLVIEIAALKGEISALEQIALQDIAQGVPEQHETLLRGYSGMLTVLGCSITDGLTIALRDAAGVSKGVMLYLPSDPQLALRRYDSWEDLSAAMVTALEDKAYLEFFSGLVGFEQRPTFLQTLGKRLADASPDLQIEGRTVQGELFAELVAQQVQRVKSDARYVLVPTADADHAATQSRLQAWQSIGLGLANLAGLFIPAIGAILFGQLVVQTLSQVFEGAVDWARGHQHEALEHLLGVAETVAVTAAVAGGASVVARGFVRSSHVDGLEPVDVQGVGMRLWSSALDIYVTEPLQPRLQDDGLYRTADTRWLRVGKRFFAVHQPSGQGGWRVRHPRRVAAYGPALETLGERGWRLHLERPLEWSDETRMLQSLWPLDPALTRTEALAVLDMADVDVEELRGLLVDSRELPANLRETLRRFDADRQVSAFFKALAEDQLSVDDVRIEAWCLALPDSHKADSAGLRVALLAQEPVLRRDLFQHLVTENLPADPLCTLLQRDFPGLPARYAVQATAQVSSHLRTIAVTESRVPLGVANDARSLLQLARLSRACESLYLDNVYSDEGAELVLALAARLPGWPQTLRLVLREGTLDGRVVKAVGPVADTGSQVTLVHKDCQFQRYDHGGRKQGEPAFSMAQALVDALPVEVRTSLGLTGTNAGLLLRAALRAQLPSTRSERVSLLGWTPRKSWFNPGRRMADGRVGYPLSGRGQPGSSWQPLLDRLRAIYPDLLPAQLEALLSQMQQAPGSLYRRLAELERDYERLERALTGWLSAGLGGSSHAARVQAAERMRQAWRLQDGQQTLVISGVQLQTLPEFVHPTTFANVTTLVISDTSLTHVPTDFLHCFSALRELNLSGNHLLALPRGIVHLVELRRLRLARNDIRLDEAGVQVLTGLQHLNELDLSHNPLGALILRFNHLPQLREISVRHCRLGAWPDGLEQCGFLERADLRDNQIRVVPTAILQMPNVFRRGFMVEGNLLSSVELRGLYALDAIQEHLHLPERLARQNVDVVRASWLDSGDSALYNAQLFQWDTLQAMPDSDGFFQLLGWLTLTQDHAQVPGVLSTRVWSLLNAISVDTDLRNQIYALADDNLTCLNAVSDRFSDLQRCAAIARADANTLHERGSELITLGQGLFRLDQLDAFARADIRRRIEAGDSVDQLAVRLYYRVSLRERLSLPFTSRFMDHASAAEVTDSQLQDALVAVRAAESIEALGESLSRRAFWRRYMLERHAAVFDGVETNHQERLAALQARADQILAESLALEIEALEGRRDVEELEMIRELTQQMLLGRERGLG</sequence>
<evidence type="ECO:0000256" key="11">
    <source>
        <dbReference type="ARBA" id="ARBA00022843"/>
    </source>
</evidence>
<evidence type="ECO:0000256" key="3">
    <source>
        <dbReference type="ARBA" id="ARBA00004613"/>
    </source>
</evidence>
<evidence type="ECO:0000256" key="2">
    <source>
        <dbReference type="ARBA" id="ARBA00004192"/>
    </source>
</evidence>
<keyword evidence="15" id="KW-0175">Coiled coil</keyword>
<keyword evidence="18" id="KW-1185">Reference proteome</keyword>
<dbReference type="InterPro" id="IPR046673">
    <property type="entry name" value="ToxA_N"/>
</dbReference>
<comment type="similarity">
    <text evidence="4 14">Belongs to the LRR-containing bacterial E3 ligase family.</text>
</comment>
<feature type="domain" description="NEL" evidence="16">
    <location>
        <begin position="1196"/>
        <end position="1484"/>
    </location>
</feature>
<evidence type="ECO:0000256" key="6">
    <source>
        <dbReference type="ARBA" id="ARBA00022525"/>
    </source>
</evidence>
<dbReference type="InterPro" id="IPR001611">
    <property type="entry name" value="Leu-rich_rpt"/>
</dbReference>